<keyword evidence="2" id="KW-1185">Reference proteome</keyword>
<evidence type="ECO:0000313" key="1">
    <source>
        <dbReference type="EMBL" id="ETO19160.1"/>
    </source>
</evidence>
<organism evidence="1 2">
    <name type="scientific">Reticulomyxa filosa</name>
    <dbReference type="NCBI Taxonomy" id="46433"/>
    <lineage>
        <taxon>Eukaryota</taxon>
        <taxon>Sar</taxon>
        <taxon>Rhizaria</taxon>
        <taxon>Retaria</taxon>
        <taxon>Foraminifera</taxon>
        <taxon>Monothalamids</taxon>
        <taxon>Reticulomyxidae</taxon>
        <taxon>Reticulomyxa</taxon>
    </lineage>
</organism>
<gene>
    <name evidence="1" type="ORF">RFI_18077</name>
</gene>
<evidence type="ECO:0000313" key="2">
    <source>
        <dbReference type="Proteomes" id="UP000023152"/>
    </source>
</evidence>
<comment type="caution">
    <text evidence="1">The sequence shown here is derived from an EMBL/GenBank/DDBJ whole genome shotgun (WGS) entry which is preliminary data.</text>
</comment>
<reference evidence="1 2" key="1">
    <citation type="journal article" date="2013" name="Curr. Biol.">
        <title>The Genome of the Foraminiferan Reticulomyxa filosa.</title>
        <authorList>
            <person name="Glockner G."/>
            <person name="Hulsmann N."/>
            <person name="Schleicher M."/>
            <person name="Noegel A.A."/>
            <person name="Eichinger L."/>
            <person name="Gallinger C."/>
            <person name="Pawlowski J."/>
            <person name="Sierra R."/>
            <person name="Euteneuer U."/>
            <person name="Pillet L."/>
            <person name="Moustafa A."/>
            <person name="Platzer M."/>
            <person name="Groth M."/>
            <person name="Szafranski K."/>
            <person name="Schliwa M."/>
        </authorList>
    </citation>
    <scope>NUCLEOTIDE SEQUENCE [LARGE SCALE GENOMIC DNA]</scope>
</reference>
<proteinExistence type="predicted"/>
<dbReference type="AlphaFoldDB" id="X6MYP1"/>
<dbReference type="EMBL" id="ASPP01013962">
    <property type="protein sequence ID" value="ETO19160.1"/>
    <property type="molecule type" value="Genomic_DNA"/>
</dbReference>
<accession>X6MYP1</accession>
<name>X6MYP1_RETFI</name>
<sequence length="330" mass="38573">MVTGCWEYKDLSDGEEKWLTCNLKQSVLIESSYRNGDAFTIVPFLLFLNNNKLIFIYFEGIIENGSVFNLQLQKSHRLSDDFGINNDLDDFRVNDPVLFQLVFVNGPQSKCLPYHFQLLSWSVSKKKKLQGTKTPRNEKQKKDGTKQLELNTSLSEWHNVKVSENQGHKKKLSEKREQQLLSPPVPTEMAIPFNGLRHEYSAPAPKSFAWKKPEAHPPPKRFSDFKRVSDTFSKKQTQGIEYFRRSNNRLSSSSSRTRLNIQQFRSLILCVHRHKTNQCRIVLSLYLFFFVVHDLRKSLEQLFQCIAKKKNAHIKNENLKYSKNLMKKIN</sequence>
<dbReference type="Proteomes" id="UP000023152">
    <property type="component" value="Unassembled WGS sequence"/>
</dbReference>
<protein>
    <submittedName>
        <fullName evidence="1">Uncharacterized protein</fullName>
    </submittedName>
</protein>